<keyword evidence="10" id="KW-0066">ATP synthesis</keyword>
<keyword evidence="12" id="KW-0378">Hydrolase</keyword>
<gene>
    <name evidence="12" type="primary">atp6</name>
</gene>
<evidence type="ECO:0000313" key="12">
    <source>
        <dbReference type="EMBL" id="ATQ37467.1"/>
    </source>
</evidence>
<comment type="similarity">
    <text evidence="2">Belongs to the ATPase A chain family.</text>
</comment>
<keyword evidence="7 11" id="KW-1133">Transmembrane helix</keyword>
<keyword evidence="3" id="KW-0813">Transport</keyword>
<dbReference type="SUPFAM" id="SSF81336">
    <property type="entry name" value="F1F0 ATP synthase subunit A"/>
    <property type="match status" value="1"/>
</dbReference>
<dbReference type="Pfam" id="PF00119">
    <property type="entry name" value="ATP-synt_A"/>
    <property type="match status" value="1"/>
</dbReference>
<accession>A0A2D2AJX4</accession>
<dbReference type="InterPro" id="IPR000568">
    <property type="entry name" value="ATP_synth_F0_asu"/>
</dbReference>
<dbReference type="GO" id="GO:0015986">
    <property type="term" value="P:proton motive force-driven ATP synthesis"/>
    <property type="evidence" value="ECO:0007669"/>
    <property type="project" value="InterPro"/>
</dbReference>
<dbReference type="EC" id="3.6.3.14" evidence="12"/>
<dbReference type="GO" id="GO:0016787">
    <property type="term" value="F:hydrolase activity"/>
    <property type="evidence" value="ECO:0007669"/>
    <property type="project" value="UniProtKB-KW"/>
</dbReference>
<comment type="subcellular location">
    <subcellularLocation>
        <location evidence="1">Membrane</location>
        <topology evidence="1">Multi-pass membrane protein</topology>
    </subcellularLocation>
</comment>
<evidence type="ECO:0000256" key="6">
    <source>
        <dbReference type="ARBA" id="ARBA00022781"/>
    </source>
</evidence>
<feature type="transmembrane region" description="Helical" evidence="11">
    <location>
        <begin position="88"/>
        <end position="108"/>
    </location>
</feature>
<feature type="transmembrane region" description="Helical" evidence="11">
    <location>
        <begin position="120"/>
        <end position="139"/>
    </location>
</feature>
<keyword evidence="12" id="KW-0496">Mitochondrion</keyword>
<evidence type="ECO:0000256" key="2">
    <source>
        <dbReference type="ARBA" id="ARBA00006810"/>
    </source>
</evidence>
<keyword evidence="6" id="KW-0375">Hydrogen ion transport</keyword>
<name>A0A2D2AJX4_9EUGL</name>
<feature type="transmembrane region" description="Helical" evidence="11">
    <location>
        <begin position="159"/>
        <end position="187"/>
    </location>
</feature>
<evidence type="ECO:0000256" key="11">
    <source>
        <dbReference type="SAM" id="Phobius"/>
    </source>
</evidence>
<evidence type="ECO:0000256" key="3">
    <source>
        <dbReference type="ARBA" id="ARBA00022448"/>
    </source>
</evidence>
<protein>
    <submittedName>
        <fullName evidence="12">ATP synthase F0 subunit a</fullName>
        <ecNumber evidence="12">3.6.3.14</ecNumber>
    </submittedName>
</protein>
<keyword evidence="5 11" id="KW-0812">Transmembrane</keyword>
<dbReference type="Gene3D" id="1.20.120.220">
    <property type="entry name" value="ATP synthase, F0 complex, subunit A"/>
    <property type="match status" value="1"/>
</dbReference>
<evidence type="ECO:0000256" key="9">
    <source>
        <dbReference type="ARBA" id="ARBA00023136"/>
    </source>
</evidence>
<evidence type="ECO:0000256" key="10">
    <source>
        <dbReference type="ARBA" id="ARBA00023310"/>
    </source>
</evidence>
<organism evidence="12">
    <name type="scientific">Diplonema sp. ATCC 50224</name>
    <dbReference type="NCBI Taxonomy" id="91375"/>
    <lineage>
        <taxon>Eukaryota</taxon>
        <taxon>Discoba</taxon>
        <taxon>Euglenozoa</taxon>
        <taxon>Diplonemea</taxon>
        <taxon>Diplonemidae</taxon>
        <taxon>Diplonema</taxon>
    </lineage>
</organism>
<geneLocation type="mitochondrion" evidence="12"/>
<dbReference type="GO" id="GO:0015078">
    <property type="term" value="F:proton transmembrane transporter activity"/>
    <property type="evidence" value="ECO:0007669"/>
    <property type="project" value="InterPro"/>
</dbReference>
<dbReference type="EMBL" id="MF436948">
    <property type="protein sequence ID" value="ATQ37467.1"/>
    <property type="molecule type" value="mRNA"/>
</dbReference>
<sequence length="192" mass="20118">MEVCISAVLCISVITSSKCIATMLTTVSNNTLHNITAMSYGVTTAMTSAACNDTDTCSTMLITSISLTLAHCISSLLLTISTRSLSPLGTLVIGAGLPVALRCALCAIEGFSTSFRSVSLALRITANSAAAHILLSTLIDMSSTHMSSSCYGIASMSTLIVLPLLLLKLVTCVVQGVVLVRLLAVYWKEQCF</sequence>
<evidence type="ECO:0000256" key="1">
    <source>
        <dbReference type="ARBA" id="ARBA00004141"/>
    </source>
</evidence>
<evidence type="ECO:0000256" key="4">
    <source>
        <dbReference type="ARBA" id="ARBA00022547"/>
    </source>
</evidence>
<keyword evidence="8" id="KW-0406">Ion transport</keyword>
<dbReference type="InterPro" id="IPR035908">
    <property type="entry name" value="F0_ATP_A_sf"/>
</dbReference>
<evidence type="ECO:0000256" key="5">
    <source>
        <dbReference type="ARBA" id="ARBA00022692"/>
    </source>
</evidence>
<dbReference type="AlphaFoldDB" id="A0A2D2AJX4"/>
<proteinExistence type="evidence at transcript level"/>
<keyword evidence="4" id="KW-0138">CF(0)</keyword>
<dbReference type="GO" id="GO:0045259">
    <property type="term" value="C:proton-transporting ATP synthase complex"/>
    <property type="evidence" value="ECO:0007669"/>
    <property type="project" value="UniProtKB-KW"/>
</dbReference>
<evidence type="ECO:0000256" key="8">
    <source>
        <dbReference type="ARBA" id="ARBA00023065"/>
    </source>
</evidence>
<reference evidence="12" key="1">
    <citation type="journal article" date="2017" name="Sci. Rep.">
        <title>Keeping it complicated: Mitochondrial genome plasticity across diplonemids.</title>
        <authorList>
            <person name="Valach M."/>
            <person name="Moreira S."/>
            <person name="Hoffmann S."/>
            <person name="Stadler P.F."/>
            <person name="Burger G."/>
        </authorList>
    </citation>
    <scope>NUCLEOTIDE SEQUENCE</scope>
</reference>
<keyword evidence="9 11" id="KW-0472">Membrane</keyword>
<evidence type="ECO:0000256" key="7">
    <source>
        <dbReference type="ARBA" id="ARBA00022989"/>
    </source>
</evidence>